<dbReference type="Gene3D" id="1.25.40.20">
    <property type="entry name" value="Ankyrin repeat-containing domain"/>
    <property type="match status" value="1"/>
</dbReference>
<dbReference type="AlphaFoldDB" id="A0A8H7IWU3"/>
<organism evidence="2 3">
    <name type="scientific">Ascochyta lentis</name>
    <dbReference type="NCBI Taxonomy" id="205686"/>
    <lineage>
        <taxon>Eukaryota</taxon>
        <taxon>Fungi</taxon>
        <taxon>Dikarya</taxon>
        <taxon>Ascomycota</taxon>
        <taxon>Pezizomycotina</taxon>
        <taxon>Dothideomycetes</taxon>
        <taxon>Pleosporomycetidae</taxon>
        <taxon>Pleosporales</taxon>
        <taxon>Pleosporineae</taxon>
        <taxon>Didymellaceae</taxon>
        <taxon>Ascochyta</taxon>
    </lineage>
</organism>
<name>A0A8H7IWU3_9PLEO</name>
<keyword evidence="3" id="KW-1185">Reference proteome</keyword>
<dbReference type="SUPFAM" id="SSF48403">
    <property type="entry name" value="Ankyrin repeat"/>
    <property type="match status" value="1"/>
</dbReference>
<sequence>MQQQNIAPNSESHFTDGMGEYATLYGGLQRDYTRPTKLASTTVQELDVSSPSPLIEYQQSTKSKFANASYGLAAHVPEYRRHAEGLQLAEEIPPRTSSLMYSAGLMVDDRFPRPFMSHSVSSPSTLSSPYLVGNHTPSQSPCSSSQTSTLAPQTPYHSTVPQPLRFKRTTTTPVTPPLSHSGSSDSAICGSMQSLNMGGQPALLRLPMSPISIPPAILSRMGTVSSTKSSSVDSVGMNSPSIGPSLRPRFSAAAFTTGMYENEAPDMTSDQAKAEIARRIEKKGITSTRKDSTGSSMKIGISLKRSKTSETTNGDPPVEVLNQILEDAAQEGSVSLVKAVVAMGADPASRIKKKKHEALAKATAAGHARVVDFLLRNGAKYGNVRLKVRYTPTDYVLLSAAYRGQVELTSCLMLSHGANPMTEQWPREIEDTQHYWAQTKVRLPKSSILDAISRWDNIEDGMGVMKFIIGSSSFNPAALVSGLFDSKSE</sequence>
<protein>
    <submittedName>
        <fullName evidence="2">Uncharacterized protein</fullName>
    </submittedName>
</protein>
<dbReference type="InterPro" id="IPR036770">
    <property type="entry name" value="Ankyrin_rpt-contain_sf"/>
</dbReference>
<proteinExistence type="predicted"/>
<dbReference type="Proteomes" id="UP000651452">
    <property type="component" value="Unassembled WGS sequence"/>
</dbReference>
<feature type="compositionally biased region" description="Low complexity" evidence="1">
    <location>
        <begin position="136"/>
        <end position="149"/>
    </location>
</feature>
<reference evidence="2" key="1">
    <citation type="submission" date="2018-12" db="EMBL/GenBank/DDBJ databases">
        <authorList>
            <person name="Syme R.A."/>
            <person name="Farfan-Caceres L."/>
            <person name="Lichtenzveig J."/>
        </authorList>
    </citation>
    <scope>NUCLEOTIDE SEQUENCE</scope>
    <source>
        <strain evidence="2">Al4</strain>
    </source>
</reference>
<feature type="region of interest" description="Disordered" evidence="1">
    <location>
        <begin position="126"/>
        <end position="161"/>
    </location>
</feature>
<dbReference type="EMBL" id="RZGK01000015">
    <property type="protein sequence ID" value="KAF9693769.1"/>
    <property type="molecule type" value="Genomic_DNA"/>
</dbReference>
<evidence type="ECO:0000313" key="2">
    <source>
        <dbReference type="EMBL" id="KAF9693769.1"/>
    </source>
</evidence>
<reference evidence="2" key="2">
    <citation type="submission" date="2020-09" db="EMBL/GenBank/DDBJ databases">
        <title>Reference genome assembly for Australian Ascochyta lentis isolate Al4.</title>
        <authorList>
            <person name="Lee R.C."/>
            <person name="Farfan-Caceres L.M."/>
            <person name="Debler J.W."/>
            <person name="Williams A.H."/>
            <person name="Henares B.M."/>
        </authorList>
    </citation>
    <scope>NUCLEOTIDE SEQUENCE</scope>
    <source>
        <strain evidence="2">Al4</strain>
    </source>
</reference>
<feature type="region of interest" description="Disordered" evidence="1">
    <location>
        <begin position="285"/>
        <end position="316"/>
    </location>
</feature>
<evidence type="ECO:0000313" key="3">
    <source>
        <dbReference type="Proteomes" id="UP000651452"/>
    </source>
</evidence>
<gene>
    <name evidence="2" type="ORF">EKO04_008113</name>
</gene>
<evidence type="ECO:0000256" key="1">
    <source>
        <dbReference type="SAM" id="MobiDB-lite"/>
    </source>
</evidence>
<accession>A0A8H7IWU3</accession>
<feature type="compositionally biased region" description="Polar residues" evidence="1">
    <location>
        <begin position="150"/>
        <end position="161"/>
    </location>
</feature>
<comment type="caution">
    <text evidence="2">The sequence shown here is derived from an EMBL/GenBank/DDBJ whole genome shotgun (WGS) entry which is preliminary data.</text>
</comment>